<keyword evidence="2" id="KW-0813">Transport</keyword>
<feature type="signal peptide" evidence="4">
    <location>
        <begin position="1"/>
        <end position="20"/>
    </location>
</feature>
<dbReference type="SMART" id="SM00062">
    <property type="entry name" value="PBPb"/>
    <property type="match status" value="1"/>
</dbReference>
<dbReference type="InterPro" id="IPR051455">
    <property type="entry name" value="Bact_solute-bind_prot3"/>
</dbReference>
<sequence>MRRWLLALGLCLLAATPAPAQSLLDQVRARGEVRCGVNGGLPGFSAPDPQGVMRGFDADLCRAVAAAALADPARVAFVPQATPEDGFAELEEGRIDLLARNTTITLSRASRRTLAPGPVMFFDGAGFLVPTSLGVSSPRNLDGRTLCWAGAEGGATGLAIEDFGRRLGKVWTVRRFASPPEVVVAMRAGDCHAFVADQGALATRRVTDFPDPDNWAVLPELISQEPLAPWVRAGDEQWRDLVFWTMQLLITAEANEISSARLPEMLASPDPRIRRVLGLAQGFGAGLGLPDDWGARVILGVGHYGEIFERNLGEGSVFGMERGLNDQWTRGGLLYGMPLR</sequence>
<evidence type="ECO:0000313" key="6">
    <source>
        <dbReference type="EMBL" id="MBB3899996.1"/>
    </source>
</evidence>
<keyword evidence="3 4" id="KW-0732">Signal</keyword>
<dbReference type="SUPFAM" id="SSF53850">
    <property type="entry name" value="Periplasmic binding protein-like II"/>
    <property type="match status" value="1"/>
</dbReference>
<comment type="caution">
    <text evidence="6">The sequence shown here is derived from an EMBL/GenBank/DDBJ whole genome shotgun (WGS) entry which is preliminary data.</text>
</comment>
<dbReference type="RefSeq" id="WP_184386221.1">
    <property type="nucleotide sequence ID" value="NZ_JACIDJ010000007.1"/>
</dbReference>
<evidence type="ECO:0000256" key="4">
    <source>
        <dbReference type="SAM" id="SignalP"/>
    </source>
</evidence>
<dbReference type="Proteomes" id="UP000553193">
    <property type="component" value="Unassembled WGS sequence"/>
</dbReference>
<keyword evidence="7" id="KW-1185">Reference proteome</keyword>
<comment type="similarity">
    <text evidence="1">Belongs to the bacterial solute-binding protein 3 family.</text>
</comment>
<feature type="chain" id="PRO_5032603315" evidence="4">
    <location>
        <begin position="21"/>
        <end position="340"/>
    </location>
</feature>
<dbReference type="EMBL" id="JACIDJ010000007">
    <property type="protein sequence ID" value="MBB3899996.1"/>
    <property type="molecule type" value="Genomic_DNA"/>
</dbReference>
<dbReference type="InterPro" id="IPR001638">
    <property type="entry name" value="Solute-binding_3/MltF_N"/>
</dbReference>
<gene>
    <name evidence="6" type="ORF">GGQ83_003463</name>
</gene>
<dbReference type="GO" id="GO:0006865">
    <property type="term" value="P:amino acid transport"/>
    <property type="evidence" value="ECO:0007669"/>
    <property type="project" value="TreeGrafter"/>
</dbReference>
<evidence type="ECO:0000256" key="1">
    <source>
        <dbReference type="ARBA" id="ARBA00010333"/>
    </source>
</evidence>
<name>A0A840AHG7_9PROT</name>
<dbReference type="AlphaFoldDB" id="A0A840AHG7"/>
<proteinExistence type="inferred from homology"/>
<dbReference type="Pfam" id="PF00497">
    <property type="entry name" value="SBP_bac_3"/>
    <property type="match status" value="1"/>
</dbReference>
<reference evidence="6 7" key="1">
    <citation type="submission" date="2020-08" db="EMBL/GenBank/DDBJ databases">
        <title>Genomic Encyclopedia of Type Strains, Phase IV (KMG-IV): sequencing the most valuable type-strain genomes for metagenomic binning, comparative biology and taxonomic classification.</title>
        <authorList>
            <person name="Goeker M."/>
        </authorList>
    </citation>
    <scope>NUCLEOTIDE SEQUENCE [LARGE SCALE GENOMIC DNA]</scope>
    <source>
        <strain evidence="6 7">DSM 19979</strain>
    </source>
</reference>
<organism evidence="6 7">
    <name type="scientific">Roseococcus suduntuyensis</name>
    <dbReference type="NCBI Taxonomy" id="455361"/>
    <lineage>
        <taxon>Bacteria</taxon>
        <taxon>Pseudomonadati</taxon>
        <taxon>Pseudomonadota</taxon>
        <taxon>Alphaproteobacteria</taxon>
        <taxon>Acetobacterales</taxon>
        <taxon>Roseomonadaceae</taxon>
        <taxon>Roseococcus</taxon>
    </lineage>
</organism>
<accession>A0A840AHG7</accession>
<evidence type="ECO:0000256" key="3">
    <source>
        <dbReference type="ARBA" id="ARBA00022729"/>
    </source>
</evidence>
<evidence type="ECO:0000313" key="7">
    <source>
        <dbReference type="Proteomes" id="UP000553193"/>
    </source>
</evidence>
<dbReference type="PANTHER" id="PTHR30085">
    <property type="entry name" value="AMINO ACID ABC TRANSPORTER PERMEASE"/>
    <property type="match status" value="1"/>
</dbReference>
<feature type="domain" description="Solute-binding protein family 3/N-terminal" evidence="5">
    <location>
        <begin position="32"/>
        <end position="265"/>
    </location>
</feature>
<dbReference type="PANTHER" id="PTHR30085:SF7">
    <property type="entry name" value="AMINO-ACID ABC TRANSPORTER-BINDING PROTEIN YHDW-RELATED"/>
    <property type="match status" value="1"/>
</dbReference>
<evidence type="ECO:0000259" key="5">
    <source>
        <dbReference type="SMART" id="SM00062"/>
    </source>
</evidence>
<dbReference type="Gene3D" id="3.40.190.10">
    <property type="entry name" value="Periplasmic binding protein-like II"/>
    <property type="match status" value="2"/>
</dbReference>
<evidence type="ECO:0000256" key="2">
    <source>
        <dbReference type="ARBA" id="ARBA00022448"/>
    </source>
</evidence>
<protein>
    <submittedName>
        <fullName evidence="6">General L-amino acid transport system substrate-binding protein</fullName>
    </submittedName>
</protein>